<dbReference type="CDD" id="cd02209">
    <property type="entry name" value="cupin_XRE_C"/>
    <property type="match status" value="1"/>
</dbReference>
<reference evidence="3 4" key="1">
    <citation type="journal article" date="2024" name="Int. J. Mol. Sci.">
        <title>Exploration of Alicyclobacillus spp. Genome in Search of Antibiotic Resistance.</title>
        <authorList>
            <person name="Bucka-Kolendo J."/>
            <person name="Kiousi D.E."/>
            <person name="Dekowska A."/>
            <person name="Mikolajczuk-Szczyrba A."/>
            <person name="Karadedos D.M."/>
            <person name="Michael P."/>
            <person name="Galanis A."/>
            <person name="Sokolowska B."/>
        </authorList>
    </citation>
    <scope>NUCLEOTIDE SEQUENCE [LARGE SCALE GENOMIC DNA]</scope>
    <source>
        <strain evidence="3 4">KKP 3000</strain>
    </source>
</reference>
<name>A0ABV5A9V8_9BACL</name>
<evidence type="ECO:0000313" key="3">
    <source>
        <dbReference type="EMBL" id="MFB5188881.1"/>
    </source>
</evidence>
<gene>
    <name evidence="3" type="ORF">KKP3000_001315</name>
</gene>
<dbReference type="InterPro" id="IPR048147">
    <property type="entry name" value="CBO0543-like"/>
</dbReference>
<dbReference type="Pfam" id="PF07883">
    <property type="entry name" value="Cupin_2"/>
    <property type="match status" value="1"/>
</dbReference>
<dbReference type="InterPro" id="IPR013096">
    <property type="entry name" value="Cupin_2"/>
</dbReference>
<sequence length="289" mass="32155">MTYLLVFLGAWVCLLLFGDRKQFRRVFPSVAVGVIMSLASDIITNQYPFWKYHDNEFLPPVVVQLLDDFGIYPCIAYLFVQHIPTSAKKWIIYTACWVAGGMGVEWVMAYQGYLTYGLGWNLGWSFAADCAIFIVLTAVYLLDVHRGQRSHLELLGDKQARACLNAPVVPLPNNHPLYHLQNHPGITLLKSVSSLDVETFITVVAPHHSCPSHAHQGHEVHYIVEGNLKFTVGSTELHLHAGDLIDFSSKCPHSCENVSAAPAAFISLLLSDSEIKELNDRHTANSIVG</sequence>
<dbReference type="InterPro" id="IPR011051">
    <property type="entry name" value="RmlC_Cupin_sf"/>
</dbReference>
<dbReference type="RefSeq" id="WP_275475710.1">
    <property type="nucleotide sequence ID" value="NZ_CP162940.1"/>
</dbReference>
<evidence type="ECO:0000313" key="4">
    <source>
        <dbReference type="Proteomes" id="UP001579974"/>
    </source>
</evidence>
<feature type="domain" description="Cupin type-2" evidence="2">
    <location>
        <begin position="201"/>
        <end position="267"/>
    </location>
</feature>
<evidence type="ECO:0000256" key="1">
    <source>
        <dbReference type="SAM" id="Phobius"/>
    </source>
</evidence>
<protein>
    <submittedName>
        <fullName evidence="3">Cupin domain-containing protein</fullName>
    </submittedName>
</protein>
<organism evidence="3 4">
    <name type="scientific">Alicyclobacillus fastidiosus</name>
    <dbReference type="NCBI Taxonomy" id="392011"/>
    <lineage>
        <taxon>Bacteria</taxon>
        <taxon>Bacillati</taxon>
        <taxon>Bacillota</taxon>
        <taxon>Bacilli</taxon>
        <taxon>Bacillales</taxon>
        <taxon>Alicyclobacillaceae</taxon>
        <taxon>Alicyclobacillus</taxon>
    </lineage>
</organism>
<keyword evidence="1" id="KW-1133">Transmembrane helix</keyword>
<accession>A0ABV5A9V8</accession>
<dbReference type="InterPro" id="IPR014710">
    <property type="entry name" value="RmlC-like_jellyroll"/>
</dbReference>
<dbReference type="Proteomes" id="UP001579974">
    <property type="component" value="Unassembled WGS sequence"/>
</dbReference>
<dbReference type="EMBL" id="JBDXSU010000001">
    <property type="protein sequence ID" value="MFB5188881.1"/>
    <property type="molecule type" value="Genomic_DNA"/>
</dbReference>
<dbReference type="Gene3D" id="2.60.120.10">
    <property type="entry name" value="Jelly Rolls"/>
    <property type="match status" value="1"/>
</dbReference>
<comment type="caution">
    <text evidence="3">The sequence shown here is derived from an EMBL/GenBank/DDBJ whole genome shotgun (WGS) entry which is preliminary data.</text>
</comment>
<evidence type="ECO:0000259" key="2">
    <source>
        <dbReference type="Pfam" id="PF07883"/>
    </source>
</evidence>
<keyword evidence="4" id="KW-1185">Reference proteome</keyword>
<feature type="transmembrane region" description="Helical" evidence="1">
    <location>
        <begin position="122"/>
        <end position="142"/>
    </location>
</feature>
<feature type="transmembrane region" description="Helical" evidence="1">
    <location>
        <begin position="90"/>
        <end position="110"/>
    </location>
</feature>
<dbReference type="SUPFAM" id="SSF51182">
    <property type="entry name" value="RmlC-like cupins"/>
    <property type="match status" value="1"/>
</dbReference>
<dbReference type="NCBIfam" id="NF041644">
    <property type="entry name" value="CBO0543_fam"/>
    <property type="match status" value="1"/>
</dbReference>
<keyword evidence="1" id="KW-0812">Transmembrane</keyword>
<feature type="transmembrane region" description="Helical" evidence="1">
    <location>
        <begin position="57"/>
        <end position="78"/>
    </location>
</feature>
<proteinExistence type="predicted"/>
<keyword evidence="1" id="KW-0472">Membrane</keyword>